<keyword evidence="3" id="KW-0255">Endonuclease</keyword>
<reference evidence="3 4" key="1">
    <citation type="submission" date="2018-01" db="EMBL/GenBank/DDBJ databases">
        <title>Genomic Encyclopedia of Type Strains, Phase III (KMG-III): the genomes of soil and plant-associated and newly described type strains.</title>
        <authorList>
            <person name="Whitman W."/>
        </authorList>
    </citation>
    <scope>NUCLEOTIDE SEQUENCE [LARGE SCALE GENOMIC DNA]</scope>
    <source>
        <strain evidence="3 4">1131</strain>
    </source>
</reference>
<gene>
    <name evidence="3" type="ORF">CYD53_11323</name>
</gene>
<keyword evidence="4" id="KW-1185">Reference proteome</keyword>
<dbReference type="InterPro" id="IPR035901">
    <property type="entry name" value="GIY-YIG_endonuc_sf"/>
</dbReference>
<comment type="similarity">
    <text evidence="1">Belongs to the UPF0213 family.</text>
</comment>
<dbReference type="EMBL" id="PQFZ01000013">
    <property type="protein sequence ID" value="POR48892.1"/>
    <property type="molecule type" value="Genomic_DNA"/>
</dbReference>
<name>A0A2S4M2F4_9HYPH</name>
<feature type="domain" description="GIY-YIG" evidence="2">
    <location>
        <begin position="5"/>
        <end position="82"/>
    </location>
</feature>
<evidence type="ECO:0000256" key="1">
    <source>
        <dbReference type="ARBA" id="ARBA00007435"/>
    </source>
</evidence>
<dbReference type="Gene3D" id="3.40.1440.10">
    <property type="entry name" value="GIY-YIG endonuclease"/>
    <property type="match status" value="1"/>
</dbReference>
<dbReference type="Proteomes" id="UP000236919">
    <property type="component" value="Unassembled WGS sequence"/>
</dbReference>
<dbReference type="InterPro" id="IPR050190">
    <property type="entry name" value="UPF0213_domain"/>
</dbReference>
<sequence>MRQHDGCWLYIAKCSDGSFYTGTTRMDVETRIGQNNAGMFPESYTFKRRPVTLALAEHFPSITDAIAMERRVKGWSRRKKQAMIDGQWENLPELARRKT</sequence>
<keyword evidence="3" id="KW-0378">Hydrolase</keyword>
<dbReference type="AlphaFoldDB" id="A0A2S4M2F4"/>
<evidence type="ECO:0000313" key="3">
    <source>
        <dbReference type="EMBL" id="POR48892.1"/>
    </source>
</evidence>
<dbReference type="OrthoDB" id="287318at2"/>
<dbReference type="PANTHER" id="PTHR34477">
    <property type="entry name" value="UPF0213 PROTEIN YHBQ"/>
    <property type="match status" value="1"/>
</dbReference>
<evidence type="ECO:0000259" key="2">
    <source>
        <dbReference type="PROSITE" id="PS50164"/>
    </source>
</evidence>
<dbReference type="InterPro" id="IPR000305">
    <property type="entry name" value="GIY-YIG_endonuc"/>
</dbReference>
<evidence type="ECO:0000313" key="4">
    <source>
        <dbReference type="Proteomes" id="UP000236919"/>
    </source>
</evidence>
<dbReference type="PANTHER" id="PTHR34477:SF1">
    <property type="entry name" value="UPF0213 PROTEIN YHBQ"/>
    <property type="match status" value="1"/>
</dbReference>
<dbReference type="CDD" id="cd10456">
    <property type="entry name" value="GIY-YIG_UPF0213"/>
    <property type="match status" value="1"/>
</dbReference>
<proteinExistence type="inferred from homology"/>
<dbReference type="RefSeq" id="WP_103719835.1">
    <property type="nucleotide sequence ID" value="NZ_PQFZ01000013.1"/>
</dbReference>
<dbReference type="GO" id="GO:0004519">
    <property type="term" value="F:endonuclease activity"/>
    <property type="evidence" value="ECO:0007669"/>
    <property type="project" value="UniProtKB-KW"/>
</dbReference>
<organism evidence="3 4">
    <name type="scientific">Bosea psychrotolerans</name>
    <dbReference type="NCBI Taxonomy" id="1871628"/>
    <lineage>
        <taxon>Bacteria</taxon>
        <taxon>Pseudomonadati</taxon>
        <taxon>Pseudomonadota</taxon>
        <taxon>Alphaproteobacteria</taxon>
        <taxon>Hyphomicrobiales</taxon>
        <taxon>Boseaceae</taxon>
        <taxon>Bosea</taxon>
    </lineage>
</organism>
<protein>
    <submittedName>
        <fullName evidence="3">Putative endonuclease</fullName>
    </submittedName>
</protein>
<dbReference type="Pfam" id="PF01541">
    <property type="entry name" value="GIY-YIG"/>
    <property type="match status" value="1"/>
</dbReference>
<keyword evidence="3" id="KW-0540">Nuclease</keyword>
<accession>A0A2S4M2F4</accession>
<dbReference type="SUPFAM" id="SSF82771">
    <property type="entry name" value="GIY-YIG endonuclease"/>
    <property type="match status" value="1"/>
</dbReference>
<comment type="caution">
    <text evidence="3">The sequence shown here is derived from an EMBL/GenBank/DDBJ whole genome shotgun (WGS) entry which is preliminary data.</text>
</comment>
<dbReference type="PROSITE" id="PS50164">
    <property type="entry name" value="GIY_YIG"/>
    <property type="match status" value="1"/>
</dbReference>